<dbReference type="GO" id="GO:0000049">
    <property type="term" value="F:tRNA binding"/>
    <property type="evidence" value="ECO:0007669"/>
    <property type="project" value="TreeGrafter"/>
</dbReference>
<evidence type="ECO:0000259" key="12">
    <source>
        <dbReference type="PROSITE" id="PS51163"/>
    </source>
</evidence>
<evidence type="ECO:0000256" key="7">
    <source>
        <dbReference type="ARBA" id="ARBA00022695"/>
    </source>
</evidence>
<evidence type="ECO:0000256" key="8">
    <source>
        <dbReference type="ARBA" id="ARBA00022741"/>
    </source>
</evidence>
<dbReference type="NCBIfam" id="TIGR00057">
    <property type="entry name" value="L-threonylcarbamoyladenylate synthase"/>
    <property type="match status" value="1"/>
</dbReference>
<evidence type="ECO:0000256" key="9">
    <source>
        <dbReference type="ARBA" id="ARBA00022840"/>
    </source>
</evidence>
<evidence type="ECO:0000256" key="2">
    <source>
        <dbReference type="ARBA" id="ARBA00007663"/>
    </source>
</evidence>
<dbReference type="InterPro" id="IPR050156">
    <property type="entry name" value="TC-AMP_synthase_SUA5"/>
</dbReference>
<comment type="subcellular location">
    <subcellularLocation>
        <location evidence="1">Cytoplasm</location>
    </subcellularLocation>
</comment>
<dbReference type="GO" id="GO:0005737">
    <property type="term" value="C:cytoplasm"/>
    <property type="evidence" value="ECO:0007669"/>
    <property type="project" value="UniProtKB-SubCell"/>
</dbReference>
<dbReference type="InterPro" id="IPR017945">
    <property type="entry name" value="DHBP_synth_RibB-like_a/b_dom"/>
</dbReference>
<keyword evidence="9" id="KW-0067">ATP-binding</keyword>
<dbReference type="Proteomes" id="UP000176740">
    <property type="component" value="Unassembled WGS sequence"/>
</dbReference>
<evidence type="ECO:0000256" key="3">
    <source>
        <dbReference type="ARBA" id="ARBA00012584"/>
    </source>
</evidence>
<keyword evidence="4" id="KW-0963">Cytoplasm</keyword>
<gene>
    <name evidence="13" type="ORF">A3A49_02530</name>
</gene>
<organism evidence="13 14">
    <name type="scientific">Candidatus Curtissbacteria bacterium RIFCSPLOWO2_01_FULL_38_11b</name>
    <dbReference type="NCBI Taxonomy" id="1797725"/>
    <lineage>
        <taxon>Bacteria</taxon>
        <taxon>Candidatus Curtissiibacteriota</taxon>
    </lineage>
</organism>
<keyword evidence="5" id="KW-0808">Transferase</keyword>
<dbReference type="PROSITE" id="PS51163">
    <property type="entry name" value="YRDC"/>
    <property type="match status" value="1"/>
</dbReference>
<dbReference type="GO" id="GO:0003725">
    <property type="term" value="F:double-stranded RNA binding"/>
    <property type="evidence" value="ECO:0007669"/>
    <property type="project" value="InterPro"/>
</dbReference>
<dbReference type="PANTHER" id="PTHR17490:SF16">
    <property type="entry name" value="THREONYLCARBAMOYL-AMP SYNTHASE"/>
    <property type="match status" value="1"/>
</dbReference>
<dbReference type="EC" id="2.7.7.87" evidence="3"/>
<evidence type="ECO:0000256" key="11">
    <source>
        <dbReference type="ARBA" id="ARBA00048366"/>
    </source>
</evidence>
<comment type="similarity">
    <text evidence="2">Belongs to the SUA5 family.</text>
</comment>
<keyword evidence="7" id="KW-0548">Nucleotidyltransferase</keyword>
<dbReference type="EMBL" id="MFBO01000041">
    <property type="protein sequence ID" value="OGD96967.1"/>
    <property type="molecule type" value="Genomic_DNA"/>
</dbReference>
<dbReference type="GO" id="GO:0006450">
    <property type="term" value="P:regulation of translational fidelity"/>
    <property type="evidence" value="ECO:0007669"/>
    <property type="project" value="TreeGrafter"/>
</dbReference>
<evidence type="ECO:0000313" key="14">
    <source>
        <dbReference type="Proteomes" id="UP000176740"/>
    </source>
</evidence>
<keyword evidence="8" id="KW-0547">Nucleotide-binding</keyword>
<comment type="catalytic activity">
    <reaction evidence="11">
        <text>L-threonine + hydrogencarbonate + ATP = L-threonylcarbamoyladenylate + diphosphate + H2O</text>
        <dbReference type="Rhea" id="RHEA:36407"/>
        <dbReference type="ChEBI" id="CHEBI:15377"/>
        <dbReference type="ChEBI" id="CHEBI:17544"/>
        <dbReference type="ChEBI" id="CHEBI:30616"/>
        <dbReference type="ChEBI" id="CHEBI:33019"/>
        <dbReference type="ChEBI" id="CHEBI:57926"/>
        <dbReference type="ChEBI" id="CHEBI:73682"/>
        <dbReference type="EC" id="2.7.7.87"/>
    </reaction>
</comment>
<protein>
    <recommendedName>
        <fullName evidence="10">L-threonylcarbamoyladenylate synthase</fullName>
        <ecNumber evidence="3">2.7.7.87</ecNumber>
    </recommendedName>
    <alternativeName>
        <fullName evidence="10">L-threonylcarbamoyladenylate synthase</fullName>
    </alternativeName>
</protein>
<dbReference type="PANTHER" id="PTHR17490">
    <property type="entry name" value="SUA5"/>
    <property type="match status" value="1"/>
</dbReference>
<evidence type="ECO:0000313" key="13">
    <source>
        <dbReference type="EMBL" id="OGD96967.1"/>
    </source>
</evidence>
<dbReference type="Pfam" id="PF01300">
    <property type="entry name" value="Sua5_yciO_yrdC"/>
    <property type="match status" value="1"/>
</dbReference>
<dbReference type="GO" id="GO:0008033">
    <property type="term" value="P:tRNA processing"/>
    <property type="evidence" value="ECO:0007669"/>
    <property type="project" value="UniProtKB-KW"/>
</dbReference>
<sequence length="203" mass="22698">MKKQEKSKLTEEFKISKKPSVIPSATRDLEKAAEVLKRGGVVIFPTDTVYGVGCRFDMPQAIARIKNIKKTSQDFPILISNLNQAHKLAKFTPQAQHLANLYWPGALTIVLQNKTRDEKIGLRIPDSDIMLEIINKISTPIIGTSANFHGQSVPTSYKELDPNFVKLADYVIKGPCKMAKESTVIDITFIPPRILRKGVIQLQ</sequence>
<dbReference type="GO" id="GO:0005524">
    <property type="term" value="F:ATP binding"/>
    <property type="evidence" value="ECO:0007669"/>
    <property type="project" value="UniProtKB-KW"/>
</dbReference>
<evidence type="ECO:0000256" key="5">
    <source>
        <dbReference type="ARBA" id="ARBA00022679"/>
    </source>
</evidence>
<name>A0A1F5GYW5_9BACT</name>
<comment type="caution">
    <text evidence="13">The sequence shown here is derived from an EMBL/GenBank/DDBJ whole genome shotgun (WGS) entry which is preliminary data.</text>
</comment>
<evidence type="ECO:0000256" key="6">
    <source>
        <dbReference type="ARBA" id="ARBA00022694"/>
    </source>
</evidence>
<dbReference type="InterPro" id="IPR006070">
    <property type="entry name" value="Sua5-like_dom"/>
</dbReference>
<accession>A0A1F5GYW5</accession>
<reference evidence="13 14" key="1">
    <citation type="journal article" date="2016" name="Nat. Commun.">
        <title>Thousands of microbial genomes shed light on interconnected biogeochemical processes in an aquifer system.</title>
        <authorList>
            <person name="Anantharaman K."/>
            <person name="Brown C.T."/>
            <person name="Hug L.A."/>
            <person name="Sharon I."/>
            <person name="Castelle C.J."/>
            <person name="Probst A.J."/>
            <person name="Thomas B.C."/>
            <person name="Singh A."/>
            <person name="Wilkins M.J."/>
            <person name="Karaoz U."/>
            <person name="Brodie E.L."/>
            <person name="Williams K.H."/>
            <person name="Hubbard S.S."/>
            <person name="Banfield J.F."/>
        </authorList>
    </citation>
    <scope>NUCLEOTIDE SEQUENCE [LARGE SCALE GENOMIC DNA]</scope>
</reference>
<evidence type="ECO:0000256" key="1">
    <source>
        <dbReference type="ARBA" id="ARBA00004496"/>
    </source>
</evidence>
<evidence type="ECO:0000256" key="4">
    <source>
        <dbReference type="ARBA" id="ARBA00022490"/>
    </source>
</evidence>
<keyword evidence="6" id="KW-0819">tRNA processing</keyword>
<proteinExistence type="inferred from homology"/>
<dbReference type="Gene3D" id="3.90.870.10">
    <property type="entry name" value="DHBP synthase"/>
    <property type="match status" value="1"/>
</dbReference>
<dbReference type="SUPFAM" id="SSF55821">
    <property type="entry name" value="YrdC/RibB"/>
    <property type="match status" value="1"/>
</dbReference>
<dbReference type="AlphaFoldDB" id="A0A1F5GYW5"/>
<evidence type="ECO:0000256" key="10">
    <source>
        <dbReference type="ARBA" id="ARBA00029774"/>
    </source>
</evidence>
<dbReference type="GO" id="GO:0061710">
    <property type="term" value="F:L-threonylcarbamoyladenylate synthase"/>
    <property type="evidence" value="ECO:0007669"/>
    <property type="project" value="UniProtKB-EC"/>
</dbReference>
<feature type="domain" description="YrdC-like" evidence="12">
    <location>
        <begin position="26"/>
        <end position="200"/>
    </location>
</feature>
<dbReference type="STRING" id="1797725.A3A49_02530"/>